<protein>
    <submittedName>
        <fullName evidence="1">Unnamed protein product</fullName>
    </submittedName>
</protein>
<reference evidence="1" key="1">
    <citation type="submission" date="2023-04" db="EMBL/GenBank/DDBJ databases">
        <title>Ambrosiozyma monospora NBRC 10751.</title>
        <authorList>
            <person name="Ichikawa N."/>
            <person name="Sato H."/>
            <person name="Tonouchi N."/>
        </authorList>
    </citation>
    <scope>NUCLEOTIDE SEQUENCE</scope>
    <source>
        <strain evidence="1">NBRC 10751</strain>
    </source>
</reference>
<accession>A0ACB5TUP0</accession>
<organism evidence="1 2">
    <name type="scientific">Ambrosiozyma monospora</name>
    <name type="common">Yeast</name>
    <name type="synonym">Endomycopsis monosporus</name>
    <dbReference type="NCBI Taxonomy" id="43982"/>
    <lineage>
        <taxon>Eukaryota</taxon>
        <taxon>Fungi</taxon>
        <taxon>Dikarya</taxon>
        <taxon>Ascomycota</taxon>
        <taxon>Saccharomycotina</taxon>
        <taxon>Pichiomycetes</taxon>
        <taxon>Pichiales</taxon>
        <taxon>Pichiaceae</taxon>
        <taxon>Ambrosiozyma</taxon>
    </lineage>
</organism>
<proteinExistence type="predicted"/>
<name>A0ACB5TUP0_AMBMO</name>
<dbReference type="EMBL" id="BSXS01009290">
    <property type="protein sequence ID" value="GME95149.1"/>
    <property type="molecule type" value="Genomic_DNA"/>
</dbReference>
<sequence length="257" mass="29463">MTILLPLSQNQPSTLVPRTVPPSTKNGLIINSIHHLPIESFKKKSKTQTDNGLFDGTTKTTPITVIPKTPSSKGRMLEPKSATIGVNYLTASSSERLKMLKLDQHGLTSNDIDIFHNYWFGLPHMTDHISSKRYFSYFNSDPQSVLHCSYIIWAHSAKDIPQYESKSIQLYEKAIELGDMYWKNKQSMENFNMHYYLHYLNDRYFYEYLTGNGLNCSLTLSSCMRLAQLAGYIQIYHLLKKNVAFFGISTWVKNGTL</sequence>
<dbReference type="Proteomes" id="UP001165064">
    <property type="component" value="Unassembled WGS sequence"/>
</dbReference>
<gene>
    <name evidence="1" type="ORF">Amon02_000972700</name>
</gene>
<evidence type="ECO:0000313" key="1">
    <source>
        <dbReference type="EMBL" id="GME95149.1"/>
    </source>
</evidence>
<comment type="caution">
    <text evidence="1">The sequence shown here is derived from an EMBL/GenBank/DDBJ whole genome shotgun (WGS) entry which is preliminary data.</text>
</comment>
<keyword evidence="2" id="KW-1185">Reference proteome</keyword>
<evidence type="ECO:0000313" key="2">
    <source>
        <dbReference type="Proteomes" id="UP001165064"/>
    </source>
</evidence>